<evidence type="ECO:0000256" key="3">
    <source>
        <dbReference type="ARBA" id="ARBA00022771"/>
    </source>
</evidence>
<dbReference type="PANTHER" id="PTHR14571:SF9">
    <property type="entry name" value="HISTONE-LYSINE N-METHYLTRANSFERASE SET-26-RELATED"/>
    <property type="match status" value="1"/>
</dbReference>
<proteinExistence type="predicted"/>
<dbReference type="Pfam" id="PF00628">
    <property type="entry name" value="PHD"/>
    <property type="match status" value="1"/>
</dbReference>
<dbReference type="InterPro" id="IPR011011">
    <property type="entry name" value="Znf_FYVE_PHD"/>
</dbReference>
<organism evidence="8 9">
    <name type="scientific">Dreissena polymorpha</name>
    <name type="common">Zebra mussel</name>
    <name type="synonym">Mytilus polymorpha</name>
    <dbReference type="NCBI Taxonomy" id="45954"/>
    <lineage>
        <taxon>Eukaryota</taxon>
        <taxon>Metazoa</taxon>
        <taxon>Spiralia</taxon>
        <taxon>Lophotrochozoa</taxon>
        <taxon>Mollusca</taxon>
        <taxon>Bivalvia</taxon>
        <taxon>Autobranchia</taxon>
        <taxon>Heteroconchia</taxon>
        <taxon>Euheterodonta</taxon>
        <taxon>Imparidentia</taxon>
        <taxon>Neoheterodontei</taxon>
        <taxon>Myida</taxon>
        <taxon>Dreissenoidea</taxon>
        <taxon>Dreissenidae</taxon>
        <taxon>Dreissena</taxon>
    </lineage>
</organism>
<gene>
    <name evidence="8" type="ORF">DPMN_008551</name>
</gene>
<dbReference type="Gene3D" id="3.30.40.10">
    <property type="entry name" value="Zinc/RING finger domain, C3HC4 (zinc finger)"/>
    <property type="match status" value="1"/>
</dbReference>
<keyword evidence="2" id="KW-0479">Metal-binding</keyword>
<protein>
    <recommendedName>
        <fullName evidence="7">Zinc finger PHD-type domain-containing protein</fullName>
    </recommendedName>
</protein>
<dbReference type="InterPro" id="IPR013083">
    <property type="entry name" value="Znf_RING/FYVE/PHD"/>
</dbReference>
<keyword evidence="4" id="KW-0862">Zinc</keyword>
<evidence type="ECO:0000256" key="5">
    <source>
        <dbReference type="ARBA" id="ARBA00023242"/>
    </source>
</evidence>
<keyword evidence="9" id="KW-1185">Reference proteome</keyword>
<feature type="compositionally biased region" description="Low complexity" evidence="6">
    <location>
        <begin position="54"/>
        <end position="72"/>
    </location>
</feature>
<sequence>MHGRSDFESGMSPPKKGRTKADFYTFCSWVLTYTQYEQWKQDEIRSRDNTSPMDSASSTAESYTSESTLSSSSKDDSSRVLDMPDSEDESWEVITCFCLKPYAGRPMIECSECNTWIHLSCAKIRKTNIPETFVCNLCKEKQFKSRKSSRVRFENKRIAV</sequence>
<dbReference type="AlphaFoldDB" id="A0A9D4MVH7"/>
<evidence type="ECO:0000313" key="9">
    <source>
        <dbReference type="Proteomes" id="UP000828390"/>
    </source>
</evidence>
<dbReference type="SUPFAM" id="SSF57903">
    <property type="entry name" value="FYVE/PHD zinc finger"/>
    <property type="match status" value="1"/>
</dbReference>
<dbReference type="Proteomes" id="UP000828390">
    <property type="component" value="Unassembled WGS sequence"/>
</dbReference>
<evidence type="ECO:0000313" key="8">
    <source>
        <dbReference type="EMBL" id="KAH3884568.1"/>
    </source>
</evidence>
<reference evidence="8" key="1">
    <citation type="journal article" date="2019" name="bioRxiv">
        <title>The Genome of the Zebra Mussel, Dreissena polymorpha: A Resource for Invasive Species Research.</title>
        <authorList>
            <person name="McCartney M.A."/>
            <person name="Auch B."/>
            <person name="Kono T."/>
            <person name="Mallez S."/>
            <person name="Zhang Y."/>
            <person name="Obille A."/>
            <person name="Becker A."/>
            <person name="Abrahante J.E."/>
            <person name="Garbe J."/>
            <person name="Badalamenti J.P."/>
            <person name="Herman A."/>
            <person name="Mangelson H."/>
            <person name="Liachko I."/>
            <person name="Sullivan S."/>
            <person name="Sone E.D."/>
            <person name="Koren S."/>
            <person name="Silverstein K.A.T."/>
            <person name="Beckman K.B."/>
            <person name="Gohl D.M."/>
        </authorList>
    </citation>
    <scope>NUCLEOTIDE SEQUENCE</scope>
    <source>
        <strain evidence="8">Duluth1</strain>
        <tissue evidence="8">Whole animal</tissue>
    </source>
</reference>
<dbReference type="GO" id="GO:0008270">
    <property type="term" value="F:zinc ion binding"/>
    <property type="evidence" value="ECO:0007669"/>
    <property type="project" value="UniProtKB-KW"/>
</dbReference>
<evidence type="ECO:0000256" key="4">
    <source>
        <dbReference type="ARBA" id="ARBA00022833"/>
    </source>
</evidence>
<dbReference type="EMBL" id="JAIWYP010000001">
    <property type="protein sequence ID" value="KAH3884568.1"/>
    <property type="molecule type" value="Genomic_DNA"/>
</dbReference>
<keyword evidence="5" id="KW-0539">Nucleus</keyword>
<evidence type="ECO:0000256" key="6">
    <source>
        <dbReference type="SAM" id="MobiDB-lite"/>
    </source>
</evidence>
<dbReference type="GO" id="GO:0005634">
    <property type="term" value="C:nucleus"/>
    <property type="evidence" value="ECO:0007669"/>
    <property type="project" value="UniProtKB-SubCell"/>
</dbReference>
<name>A0A9D4MVH7_DREPO</name>
<feature type="domain" description="Zinc finger PHD-type" evidence="7">
    <location>
        <begin position="95"/>
        <end position="139"/>
    </location>
</feature>
<feature type="region of interest" description="Disordered" evidence="6">
    <location>
        <begin position="42"/>
        <end position="86"/>
    </location>
</feature>
<dbReference type="InterPro" id="IPR019787">
    <property type="entry name" value="Znf_PHD-finger"/>
</dbReference>
<keyword evidence="3" id="KW-0863">Zinc-finger</keyword>
<evidence type="ECO:0000256" key="1">
    <source>
        <dbReference type="ARBA" id="ARBA00004123"/>
    </source>
</evidence>
<accession>A0A9D4MVH7</accession>
<dbReference type="InterPro" id="IPR001965">
    <property type="entry name" value="Znf_PHD"/>
</dbReference>
<comment type="subcellular location">
    <subcellularLocation>
        <location evidence="1">Nucleus</location>
    </subcellularLocation>
</comment>
<reference evidence="8" key="2">
    <citation type="submission" date="2020-11" db="EMBL/GenBank/DDBJ databases">
        <authorList>
            <person name="McCartney M.A."/>
            <person name="Auch B."/>
            <person name="Kono T."/>
            <person name="Mallez S."/>
            <person name="Becker A."/>
            <person name="Gohl D.M."/>
            <person name="Silverstein K.A.T."/>
            <person name="Koren S."/>
            <person name="Bechman K.B."/>
            <person name="Herman A."/>
            <person name="Abrahante J.E."/>
            <person name="Garbe J."/>
        </authorList>
    </citation>
    <scope>NUCLEOTIDE SEQUENCE</scope>
    <source>
        <strain evidence="8">Duluth1</strain>
        <tissue evidence="8">Whole animal</tissue>
    </source>
</reference>
<dbReference type="CDD" id="cd15546">
    <property type="entry name" value="PHD_PHF13_like"/>
    <property type="match status" value="1"/>
</dbReference>
<evidence type="ECO:0000259" key="7">
    <source>
        <dbReference type="SMART" id="SM00249"/>
    </source>
</evidence>
<dbReference type="PANTHER" id="PTHR14571">
    <property type="entry name" value="HISTONE-LYSINE N-METHYLTRANSFERASE SET-26-RELATED"/>
    <property type="match status" value="1"/>
</dbReference>
<evidence type="ECO:0000256" key="2">
    <source>
        <dbReference type="ARBA" id="ARBA00022723"/>
    </source>
</evidence>
<comment type="caution">
    <text evidence="8">The sequence shown here is derived from an EMBL/GenBank/DDBJ whole genome shotgun (WGS) entry which is preliminary data.</text>
</comment>
<dbReference type="SMART" id="SM00249">
    <property type="entry name" value="PHD"/>
    <property type="match status" value="1"/>
</dbReference>